<evidence type="ECO:0000313" key="3">
    <source>
        <dbReference type="Proteomes" id="UP000803844"/>
    </source>
</evidence>
<keyword evidence="3" id="KW-1185">Reference proteome</keyword>
<organism evidence="2 3">
    <name type="scientific">Cryphonectria parasitica (strain ATCC 38755 / EP155)</name>
    <dbReference type="NCBI Taxonomy" id="660469"/>
    <lineage>
        <taxon>Eukaryota</taxon>
        <taxon>Fungi</taxon>
        <taxon>Dikarya</taxon>
        <taxon>Ascomycota</taxon>
        <taxon>Pezizomycotina</taxon>
        <taxon>Sordariomycetes</taxon>
        <taxon>Sordariomycetidae</taxon>
        <taxon>Diaporthales</taxon>
        <taxon>Cryphonectriaceae</taxon>
        <taxon>Cryphonectria-Endothia species complex</taxon>
        <taxon>Cryphonectria</taxon>
    </lineage>
</organism>
<dbReference type="AlphaFoldDB" id="A0A9P4Y2X6"/>
<dbReference type="OrthoDB" id="66964at2759"/>
<reference evidence="2" key="1">
    <citation type="journal article" date="2020" name="Phytopathology">
        <title>Genome sequence of the chestnut blight fungus Cryphonectria parasitica EP155: A fundamental resource for an archetypical invasive plant pathogen.</title>
        <authorList>
            <person name="Crouch J.A."/>
            <person name="Dawe A."/>
            <person name="Aerts A."/>
            <person name="Barry K."/>
            <person name="Churchill A.C.L."/>
            <person name="Grimwood J."/>
            <person name="Hillman B."/>
            <person name="Milgroom M.G."/>
            <person name="Pangilinan J."/>
            <person name="Smith M."/>
            <person name="Salamov A."/>
            <person name="Schmutz J."/>
            <person name="Yadav J."/>
            <person name="Grigoriev I.V."/>
            <person name="Nuss D."/>
        </authorList>
    </citation>
    <scope>NUCLEOTIDE SEQUENCE</scope>
    <source>
        <strain evidence="2">EP155</strain>
    </source>
</reference>
<feature type="region of interest" description="Disordered" evidence="1">
    <location>
        <begin position="64"/>
        <end position="89"/>
    </location>
</feature>
<protein>
    <submittedName>
        <fullName evidence="2">Uncharacterized protein</fullName>
    </submittedName>
</protein>
<proteinExistence type="predicted"/>
<evidence type="ECO:0000313" key="2">
    <source>
        <dbReference type="EMBL" id="KAF3765984.1"/>
    </source>
</evidence>
<dbReference type="GeneID" id="63841177"/>
<sequence>MLPPVEESVLKSNPEFAALHSTLTTAILNSDGTTKDDQSRAAREREAELDVYRLKSAKQHLLAQAISSAAPPEPRTTTTARRGKPSSTSLPEPLLDLLLLLPPLLTNAEQLSQESLSLLLSSPPFSSLDDLLPELASLVSSNLQSSAVQLARAANSNTNASFLHRHISSVPKHISTLSSAASQQFASLAKARLAAANSLITLLDRHAQALTSLIRSLEAKHGGVARSLELRAAEVALEAQRGEMAVETVLWNVRRDVYTPEVRDALRNYADHVRDGQRRLREAARAAEAELGEYGVQLDDEEGGDPVRERRFREIARAHRDVRRQIDEAKRDLSRLR</sequence>
<name>A0A9P4Y2X6_CRYP1</name>
<accession>A0A9P4Y2X6</accession>
<evidence type="ECO:0000256" key="1">
    <source>
        <dbReference type="SAM" id="MobiDB-lite"/>
    </source>
</evidence>
<dbReference type="Proteomes" id="UP000803844">
    <property type="component" value="Unassembled WGS sequence"/>
</dbReference>
<gene>
    <name evidence="2" type="ORF">M406DRAFT_38081</name>
</gene>
<comment type="caution">
    <text evidence="2">The sequence shown here is derived from an EMBL/GenBank/DDBJ whole genome shotgun (WGS) entry which is preliminary data.</text>
</comment>
<dbReference type="RefSeq" id="XP_040776945.1">
    <property type="nucleotide sequence ID" value="XM_040924048.1"/>
</dbReference>
<dbReference type="EMBL" id="MU032347">
    <property type="protein sequence ID" value="KAF3765984.1"/>
    <property type="molecule type" value="Genomic_DNA"/>
</dbReference>